<dbReference type="Proteomes" id="UP000325785">
    <property type="component" value="Plasmid pRIdsm_01"/>
</dbReference>
<keyword evidence="5" id="KW-0029">Amino-acid transport</keyword>
<evidence type="ECO:0000256" key="1">
    <source>
        <dbReference type="ARBA" id="ARBA00005417"/>
    </source>
</evidence>
<dbReference type="CDD" id="cd03224">
    <property type="entry name" value="ABC_TM1139_LivF_branched"/>
    <property type="match status" value="1"/>
</dbReference>
<dbReference type="OrthoDB" id="9806149at2"/>
<proteinExistence type="inferred from homology"/>
<dbReference type="EMBL" id="CP031599">
    <property type="protein sequence ID" value="QEW29646.1"/>
    <property type="molecule type" value="Genomic_DNA"/>
</dbReference>
<dbReference type="KEGG" id="rid:RIdsm_05492"/>
<evidence type="ECO:0000256" key="5">
    <source>
        <dbReference type="ARBA" id="ARBA00022970"/>
    </source>
</evidence>
<dbReference type="InterPro" id="IPR017871">
    <property type="entry name" value="ABC_transporter-like_CS"/>
</dbReference>
<keyword evidence="2" id="KW-0813">Transport</keyword>
<evidence type="ECO:0000313" key="8">
    <source>
        <dbReference type="EMBL" id="QEW29646.1"/>
    </source>
</evidence>
<dbReference type="PATRIC" id="fig|540747.5.peg.808"/>
<comment type="similarity">
    <text evidence="1">Belongs to the ABC transporter superfamily.</text>
</comment>
<feature type="domain" description="ABC transporter" evidence="6">
    <location>
        <begin position="3"/>
        <end position="235"/>
    </location>
</feature>
<dbReference type="PANTHER" id="PTHR43820">
    <property type="entry name" value="HIGH-AFFINITY BRANCHED-CHAIN AMINO ACID TRANSPORT ATP-BINDING PROTEIN LIVF"/>
    <property type="match status" value="1"/>
</dbReference>
<dbReference type="GO" id="GO:0005524">
    <property type="term" value="F:ATP binding"/>
    <property type="evidence" value="ECO:0007669"/>
    <property type="project" value="UniProtKB-KW"/>
</dbReference>
<dbReference type="Pfam" id="PF00005">
    <property type="entry name" value="ABC_tran"/>
    <property type="match status" value="1"/>
</dbReference>
<keyword evidence="3" id="KW-0547">Nucleotide-binding</keyword>
<dbReference type="Proteomes" id="UP000051401">
    <property type="component" value="Unassembled WGS sequence"/>
</dbReference>
<evidence type="ECO:0000259" key="6">
    <source>
        <dbReference type="PROSITE" id="PS50893"/>
    </source>
</evidence>
<dbReference type="InterPro" id="IPR003593">
    <property type="entry name" value="AAA+_ATPase"/>
</dbReference>
<dbReference type="RefSeq" id="WP_057817122.1">
    <property type="nucleotide sequence ID" value="NZ_CP031599.1"/>
</dbReference>
<dbReference type="InterPro" id="IPR003439">
    <property type="entry name" value="ABC_transporter-like_ATP-bd"/>
</dbReference>
<keyword evidence="9" id="KW-1185">Reference proteome</keyword>
<dbReference type="InterPro" id="IPR052156">
    <property type="entry name" value="BCAA_Transport_ATP-bd_LivF"/>
</dbReference>
<dbReference type="PANTHER" id="PTHR43820:SF4">
    <property type="entry name" value="HIGH-AFFINITY BRANCHED-CHAIN AMINO ACID TRANSPORT ATP-BINDING PROTEIN LIVF"/>
    <property type="match status" value="1"/>
</dbReference>
<protein>
    <submittedName>
        <fullName evidence="8">LIV-I protein F</fullName>
    </submittedName>
</protein>
<dbReference type="SUPFAM" id="SSF52540">
    <property type="entry name" value="P-loop containing nucleoside triphosphate hydrolases"/>
    <property type="match status" value="1"/>
</dbReference>
<dbReference type="EMBL" id="LAXI01000010">
    <property type="protein sequence ID" value="KRS16985.1"/>
    <property type="molecule type" value="Genomic_DNA"/>
</dbReference>
<keyword evidence="4" id="KW-0067">ATP-binding</keyword>
<dbReference type="STRING" id="540747.SAMN04488031_11090"/>
<organism evidence="7 9">
    <name type="scientific">Roseovarius indicus</name>
    <dbReference type="NCBI Taxonomy" id="540747"/>
    <lineage>
        <taxon>Bacteria</taxon>
        <taxon>Pseudomonadati</taxon>
        <taxon>Pseudomonadota</taxon>
        <taxon>Alphaproteobacteria</taxon>
        <taxon>Rhodobacterales</taxon>
        <taxon>Roseobacteraceae</taxon>
        <taxon>Roseovarius</taxon>
    </lineage>
</organism>
<dbReference type="AlphaFoldDB" id="A0A0T5P6L9"/>
<dbReference type="Gene3D" id="3.40.50.300">
    <property type="entry name" value="P-loop containing nucleotide triphosphate hydrolases"/>
    <property type="match status" value="1"/>
</dbReference>
<keyword evidence="8" id="KW-0614">Plasmid</keyword>
<sequence length="235" mass="24970">MKLSIESLVSGYGLLDVLHGVSIEIAEGEVVAVIGPNGAGKSTLLRTISGLVAARSGTIRYDGKEIGGLAASEIPRLGLVHVPEARHVFGSLTVEQNLIVGASAASNTKDRKSALSEVYELFPMLSQKARELAGGLSGGQQQMLAIGRALMSRPSMIMLDEPSLGLAPLVVEQMYEALDGLRRTGLTILLVEQDVYMALDFASRAYVLENGTIALTGASDVLRHDDHVRRSYLGI</sequence>
<dbReference type="InterPro" id="IPR027417">
    <property type="entry name" value="P-loop_NTPase"/>
</dbReference>
<reference evidence="8 10" key="2">
    <citation type="submission" date="2018-08" db="EMBL/GenBank/DDBJ databases">
        <title>Genetic Globetrotter - A new plasmid hitch-hiking vast phylogenetic and geographic distances.</title>
        <authorList>
            <person name="Vollmers J."/>
            <person name="Petersen J."/>
        </authorList>
    </citation>
    <scope>NUCLEOTIDE SEQUENCE [LARGE SCALE GENOMIC DNA]</scope>
    <source>
        <strain evidence="8 10">DSM 26383</strain>
        <plasmid evidence="8">pRIdsm_01</plasmid>
        <plasmid evidence="10">pridsm_01</plasmid>
    </source>
</reference>
<evidence type="ECO:0000256" key="2">
    <source>
        <dbReference type="ARBA" id="ARBA00022448"/>
    </source>
</evidence>
<dbReference type="GO" id="GO:0016887">
    <property type="term" value="F:ATP hydrolysis activity"/>
    <property type="evidence" value="ECO:0007669"/>
    <property type="project" value="InterPro"/>
</dbReference>
<reference evidence="7 9" key="1">
    <citation type="submission" date="2015-04" db="EMBL/GenBank/DDBJ databases">
        <title>The draft genome sequence of Roseovarius indicus B108T.</title>
        <authorList>
            <person name="Li G."/>
            <person name="Lai Q."/>
            <person name="Shao Z."/>
            <person name="Yan P."/>
        </authorList>
    </citation>
    <scope>NUCLEOTIDE SEQUENCE [LARGE SCALE GENOMIC DNA]</scope>
    <source>
        <strain evidence="7 9">B108</strain>
    </source>
</reference>
<gene>
    <name evidence="8" type="primary">livF_17</name>
    <name evidence="8" type="ORF">RIdsm_05492</name>
    <name evidence="7" type="ORF">XM52_15545</name>
</gene>
<evidence type="ECO:0000313" key="10">
    <source>
        <dbReference type="Proteomes" id="UP000325785"/>
    </source>
</evidence>
<dbReference type="PROSITE" id="PS50893">
    <property type="entry name" value="ABC_TRANSPORTER_2"/>
    <property type="match status" value="1"/>
</dbReference>
<dbReference type="SMART" id="SM00382">
    <property type="entry name" value="AAA"/>
    <property type="match status" value="1"/>
</dbReference>
<evidence type="ECO:0000313" key="7">
    <source>
        <dbReference type="EMBL" id="KRS16985.1"/>
    </source>
</evidence>
<dbReference type="GO" id="GO:0015658">
    <property type="term" value="F:branched-chain amino acid transmembrane transporter activity"/>
    <property type="evidence" value="ECO:0007669"/>
    <property type="project" value="TreeGrafter"/>
</dbReference>
<dbReference type="PROSITE" id="PS00211">
    <property type="entry name" value="ABC_TRANSPORTER_1"/>
    <property type="match status" value="1"/>
</dbReference>
<evidence type="ECO:0000256" key="3">
    <source>
        <dbReference type="ARBA" id="ARBA00022741"/>
    </source>
</evidence>
<accession>A0A0T5P6L9</accession>
<name>A0A0T5P6L9_9RHOB</name>
<dbReference type="GO" id="GO:0015807">
    <property type="term" value="P:L-amino acid transport"/>
    <property type="evidence" value="ECO:0007669"/>
    <property type="project" value="TreeGrafter"/>
</dbReference>
<geneLocation type="plasmid" evidence="10">
    <name>pridsm_01</name>
</geneLocation>
<evidence type="ECO:0000313" key="9">
    <source>
        <dbReference type="Proteomes" id="UP000051401"/>
    </source>
</evidence>
<evidence type="ECO:0000256" key="4">
    <source>
        <dbReference type="ARBA" id="ARBA00022840"/>
    </source>
</evidence>
<geneLocation type="plasmid" evidence="8">
    <name>pRIdsm_01</name>
</geneLocation>